<dbReference type="AlphaFoldDB" id="A0AAP5UV43"/>
<evidence type="ECO:0000313" key="2">
    <source>
        <dbReference type="Proteomes" id="UP001246473"/>
    </source>
</evidence>
<dbReference type="RefSeq" id="WP_315697125.1">
    <property type="nucleotide sequence ID" value="NZ_JANSLM010000008.1"/>
</dbReference>
<proteinExistence type="predicted"/>
<name>A0AAP5UV43_9BURK</name>
<evidence type="ECO:0000313" key="1">
    <source>
        <dbReference type="EMBL" id="MDT8840255.1"/>
    </source>
</evidence>
<organism evidence="1 2">
    <name type="scientific">Paraburkholderia fungorum</name>
    <dbReference type="NCBI Taxonomy" id="134537"/>
    <lineage>
        <taxon>Bacteria</taxon>
        <taxon>Pseudomonadati</taxon>
        <taxon>Pseudomonadota</taxon>
        <taxon>Betaproteobacteria</taxon>
        <taxon>Burkholderiales</taxon>
        <taxon>Burkholderiaceae</taxon>
        <taxon>Paraburkholderia</taxon>
    </lineage>
</organism>
<gene>
    <name evidence="1" type="ORF">ParKJ_22790</name>
</gene>
<dbReference type="EMBL" id="JANSLM010000008">
    <property type="protein sequence ID" value="MDT8840255.1"/>
    <property type="molecule type" value="Genomic_DNA"/>
</dbReference>
<reference evidence="1" key="1">
    <citation type="submission" date="2022-08" db="EMBL/GenBank/DDBJ databases">
        <authorList>
            <person name="Kim S.-J."/>
        </authorList>
    </citation>
    <scope>NUCLEOTIDE SEQUENCE</scope>
    <source>
        <strain evidence="1">KJ</strain>
    </source>
</reference>
<protein>
    <submittedName>
        <fullName evidence="1">Uncharacterized protein</fullName>
    </submittedName>
</protein>
<dbReference type="Proteomes" id="UP001246473">
    <property type="component" value="Unassembled WGS sequence"/>
</dbReference>
<sequence length="241" mass="26472">MSTVLSTRAAQRFYFAGDHAIDRLGLRTALTADLLLDLLHAGRSVWLTNASRNNKRRGHVLVYSDADRAWFVVVVAIDDPQRGAAIITVLDQAHFEADLGHPIEPACLYRAMAPVVPAEVAQAWRVANMPPTRREQRVASRRANAIARAATLDPAMVIFKVDYRAPETDVILREEFNAVREYPGAAESEDLKACLDDPAFWEWLGARLAAASIPVERIVALKAARAAGPAVTLLSDDTLPR</sequence>
<accession>A0AAP5UV43</accession>
<comment type="caution">
    <text evidence="1">The sequence shown here is derived from an EMBL/GenBank/DDBJ whole genome shotgun (WGS) entry which is preliminary data.</text>
</comment>